<reference evidence="1 2" key="1">
    <citation type="submission" date="2020-01" db="EMBL/GenBank/DDBJ databases">
        <title>Genome analysis.</title>
        <authorList>
            <person name="Wu S."/>
            <person name="Wang G."/>
        </authorList>
    </citation>
    <scope>NUCLEOTIDE SEQUENCE [LARGE SCALE GENOMIC DNA]</scope>
    <source>
        <strain evidence="1 2">SYL130</strain>
    </source>
</reference>
<evidence type="ECO:0000313" key="2">
    <source>
        <dbReference type="Proteomes" id="UP000753802"/>
    </source>
</evidence>
<organism evidence="1 2">
    <name type="scientific">Sediminibacterium roseum</name>
    <dbReference type="NCBI Taxonomy" id="1978412"/>
    <lineage>
        <taxon>Bacteria</taxon>
        <taxon>Pseudomonadati</taxon>
        <taxon>Bacteroidota</taxon>
        <taxon>Chitinophagia</taxon>
        <taxon>Chitinophagales</taxon>
        <taxon>Chitinophagaceae</taxon>
        <taxon>Sediminibacterium</taxon>
    </lineage>
</organism>
<dbReference type="RefSeq" id="WP_237722159.1">
    <property type="nucleotide sequence ID" value="NZ_JAACJS010000015.1"/>
</dbReference>
<protein>
    <submittedName>
        <fullName evidence="1">Uncharacterized protein</fullName>
    </submittedName>
</protein>
<comment type="caution">
    <text evidence="1">The sequence shown here is derived from an EMBL/GenBank/DDBJ whole genome shotgun (WGS) entry which is preliminary data.</text>
</comment>
<proteinExistence type="predicted"/>
<keyword evidence="2" id="KW-1185">Reference proteome</keyword>
<name>A0ABW9ZXC4_9BACT</name>
<evidence type="ECO:0000313" key="1">
    <source>
        <dbReference type="EMBL" id="NCI50977.1"/>
    </source>
</evidence>
<dbReference type="EMBL" id="JAACJS010000015">
    <property type="protein sequence ID" value="NCI50977.1"/>
    <property type="molecule type" value="Genomic_DNA"/>
</dbReference>
<dbReference type="Proteomes" id="UP000753802">
    <property type="component" value="Unassembled WGS sequence"/>
</dbReference>
<sequence>MKMKFYDPNKKPAEAPATPVIEKGADVCAEEESYGWEPDLCGQYFP</sequence>
<accession>A0ABW9ZXC4</accession>
<gene>
    <name evidence="1" type="ORF">GWC95_13670</name>
</gene>